<dbReference type="RefSeq" id="WP_341472252.1">
    <property type="nucleotide sequence ID" value="NZ_CP128402.1"/>
</dbReference>
<geneLocation type="plasmid" evidence="4 6">
    <name>unnamed2</name>
</geneLocation>
<dbReference type="PANTHER" id="PTHR33375">
    <property type="entry name" value="CHROMOSOME-PARTITIONING PROTEIN PARB-RELATED"/>
    <property type="match status" value="1"/>
</dbReference>
<evidence type="ECO:0000259" key="2">
    <source>
        <dbReference type="SMART" id="SM00470"/>
    </source>
</evidence>
<sequence length="274" mass="31121">MSDLSNKKNLRPARINIPSLNNIVARTEGQQLVGTASSTRALVGAMIIPIDLLIEASEQVRHDFHSDKAKEALQELADDIQSRGVLEPLIVRRSGANVPEEKQYEIIAGARRFRAAQLAGLKEVPVIVKDMDDREAKFTMLVENIQRLDLTDTDEKRFFLMLQSDYNLTNREIAKLINKSAMYVNRRLNDQVEELAKDSENGNNSNAPLQDQPVTPRIIRFNPSVFRKFNQALDTALVWVTQTTPDTRDIIRQNISEMEQKLAELKKLISLEED</sequence>
<protein>
    <submittedName>
        <fullName evidence="3">ParB/RepB/Spo0J family partition protein</fullName>
    </submittedName>
</protein>
<dbReference type="AlphaFoldDB" id="A0A8T7M4Q1"/>
<keyword evidence="4" id="KW-0614">Plasmid</keyword>
<organism evidence="3 5">
    <name type="scientific">Candidatus Chlorohelix allophototropha</name>
    <dbReference type="NCBI Taxonomy" id="3003348"/>
    <lineage>
        <taxon>Bacteria</taxon>
        <taxon>Bacillati</taxon>
        <taxon>Chloroflexota</taxon>
        <taxon>Chloroflexia</taxon>
        <taxon>Candidatus Chloroheliales</taxon>
        <taxon>Candidatus Chloroheliaceae</taxon>
        <taxon>Candidatus Chlorohelix</taxon>
    </lineage>
</organism>
<name>A0A8T7M4Q1_9CHLR</name>
<dbReference type="GO" id="GO:0007059">
    <property type="term" value="P:chromosome segregation"/>
    <property type="evidence" value="ECO:0007669"/>
    <property type="project" value="TreeGrafter"/>
</dbReference>
<dbReference type="Proteomes" id="UP001431572">
    <property type="component" value="Plasmid unnamed2"/>
</dbReference>
<dbReference type="InterPro" id="IPR036086">
    <property type="entry name" value="ParB/Sulfiredoxin_sf"/>
</dbReference>
<proteinExistence type="inferred from homology"/>
<accession>A0A8T7M4Q1</accession>
<reference evidence="4" key="2">
    <citation type="journal article" date="2024" name="Nature">
        <title>Anoxygenic phototroph of the Chloroflexota uses a type I reaction centre.</title>
        <authorList>
            <person name="Tsuji J.M."/>
            <person name="Shaw N.A."/>
            <person name="Nagashima S."/>
            <person name="Venkiteswaran J.J."/>
            <person name="Schiff S.L."/>
            <person name="Watanabe T."/>
            <person name="Fukui M."/>
            <person name="Hanada S."/>
            <person name="Tank M."/>
            <person name="Neufeld J.D."/>
        </authorList>
    </citation>
    <scope>NUCLEOTIDE SEQUENCE</scope>
    <source>
        <strain evidence="4">L227-S17</strain>
        <plasmid evidence="4 6">unnamed2</plasmid>
    </source>
</reference>
<keyword evidence="6" id="KW-1185">Reference proteome</keyword>
<dbReference type="Gene3D" id="3.90.1530.30">
    <property type="match status" value="1"/>
</dbReference>
<dbReference type="InterPro" id="IPR050336">
    <property type="entry name" value="Chromosome_partition/occlusion"/>
</dbReference>
<dbReference type="Gene3D" id="1.10.10.2830">
    <property type="match status" value="1"/>
</dbReference>
<dbReference type="PANTHER" id="PTHR33375:SF1">
    <property type="entry name" value="CHROMOSOME-PARTITIONING PROTEIN PARB-RELATED"/>
    <property type="match status" value="1"/>
</dbReference>
<evidence type="ECO:0000256" key="1">
    <source>
        <dbReference type="ARBA" id="ARBA00006295"/>
    </source>
</evidence>
<dbReference type="NCBIfam" id="TIGR00180">
    <property type="entry name" value="parB_part"/>
    <property type="match status" value="1"/>
</dbReference>
<evidence type="ECO:0000313" key="3">
    <source>
        <dbReference type="EMBL" id="NWJ47070.1"/>
    </source>
</evidence>
<evidence type="ECO:0000313" key="6">
    <source>
        <dbReference type="Proteomes" id="UP001431572"/>
    </source>
</evidence>
<dbReference type="EMBL" id="JACATZ010000002">
    <property type="protein sequence ID" value="NWJ47070.1"/>
    <property type="molecule type" value="Genomic_DNA"/>
</dbReference>
<dbReference type="GO" id="GO:0003677">
    <property type="term" value="F:DNA binding"/>
    <property type="evidence" value="ECO:0007669"/>
    <property type="project" value="InterPro"/>
</dbReference>
<evidence type="ECO:0000313" key="4">
    <source>
        <dbReference type="EMBL" id="WJW70384.1"/>
    </source>
</evidence>
<dbReference type="GO" id="GO:0005694">
    <property type="term" value="C:chromosome"/>
    <property type="evidence" value="ECO:0007669"/>
    <property type="project" value="TreeGrafter"/>
</dbReference>
<dbReference type="Pfam" id="PF02195">
    <property type="entry name" value="ParB_N"/>
    <property type="match status" value="1"/>
</dbReference>
<feature type="domain" description="ParB-like N-terminal" evidence="2">
    <location>
        <begin position="46"/>
        <end position="145"/>
    </location>
</feature>
<comment type="similarity">
    <text evidence="1">Belongs to the ParB family.</text>
</comment>
<dbReference type="InterPro" id="IPR003115">
    <property type="entry name" value="ParB_N"/>
</dbReference>
<gene>
    <name evidence="3" type="ORF">HXX08_14510</name>
    <name evidence="4" type="ORF">OZ401_004958</name>
</gene>
<evidence type="ECO:0000313" key="5">
    <source>
        <dbReference type="Proteomes" id="UP000521676"/>
    </source>
</evidence>
<reference evidence="3 5" key="1">
    <citation type="submission" date="2020-06" db="EMBL/GenBank/DDBJ databases">
        <title>Anoxygenic phototrophic Chloroflexota member uses a Type I reaction center.</title>
        <authorList>
            <person name="Tsuji J.M."/>
            <person name="Shaw N.A."/>
            <person name="Nagashima S."/>
            <person name="Venkiteswaran J."/>
            <person name="Schiff S.L."/>
            <person name="Hanada S."/>
            <person name="Tank M."/>
            <person name="Neufeld J.D."/>
        </authorList>
    </citation>
    <scope>NUCLEOTIDE SEQUENCE [LARGE SCALE GENOMIC DNA]</scope>
    <source>
        <strain evidence="3">L227-S17</strain>
    </source>
</reference>
<dbReference type="InterPro" id="IPR004437">
    <property type="entry name" value="ParB/RepB/Spo0J"/>
</dbReference>
<dbReference type="Proteomes" id="UP000521676">
    <property type="component" value="Unassembled WGS sequence"/>
</dbReference>
<dbReference type="SMART" id="SM00470">
    <property type="entry name" value="ParB"/>
    <property type="match status" value="1"/>
</dbReference>
<dbReference type="EMBL" id="CP128402">
    <property type="protein sequence ID" value="WJW70384.1"/>
    <property type="molecule type" value="Genomic_DNA"/>
</dbReference>
<dbReference type="SUPFAM" id="SSF110849">
    <property type="entry name" value="ParB/Sulfiredoxin"/>
    <property type="match status" value="1"/>
</dbReference>